<comment type="caution">
    <text evidence="1">The sequence shown here is derived from an EMBL/GenBank/DDBJ whole genome shotgun (WGS) entry which is preliminary data.</text>
</comment>
<sequence length="126" mass="14552">MASVHAISHQAIPSTALNITLNRSEQLAVEEYSSPQKWTYLLANTIRFSDKQTYCIRLRKPEQSRLHTWVEKIATSGQCSRLFIEQLSIDEMSFKRIKQICTEHNVTLINLLHQADLENNVVQGPW</sequence>
<evidence type="ECO:0000313" key="2">
    <source>
        <dbReference type="Proteomes" id="UP001521137"/>
    </source>
</evidence>
<proteinExistence type="predicted"/>
<keyword evidence="2" id="KW-1185">Reference proteome</keyword>
<dbReference type="RefSeq" id="WP_235314485.1">
    <property type="nucleotide sequence ID" value="NZ_JAKGAS010000019.1"/>
</dbReference>
<name>A0ABS9DBP8_9ALTE</name>
<organism evidence="1 2">
    <name type="scientific">Paraglaciecola algarum</name>
    <dbReference type="NCBI Taxonomy" id="3050085"/>
    <lineage>
        <taxon>Bacteria</taxon>
        <taxon>Pseudomonadati</taxon>
        <taxon>Pseudomonadota</taxon>
        <taxon>Gammaproteobacteria</taxon>
        <taxon>Alteromonadales</taxon>
        <taxon>Alteromonadaceae</taxon>
        <taxon>Paraglaciecola</taxon>
    </lineage>
</organism>
<evidence type="ECO:0008006" key="3">
    <source>
        <dbReference type="Google" id="ProtNLM"/>
    </source>
</evidence>
<gene>
    <name evidence="1" type="ORF">L0668_19900</name>
</gene>
<evidence type="ECO:0000313" key="1">
    <source>
        <dbReference type="EMBL" id="MCF2950383.1"/>
    </source>
</evidence>
<dbReference type="Proteomes" id="UP001521137">
    <property type="component" value="Unassembled WGS sequence"/>
</dbReference>
<protein>
    <recommendedName>
        <fullName evidence="3">Deoxyguanosinetriphosphate triphosphohydrolase</fullName>
    </recommendedName>
</protein>
<reference evidence="1 2" key="1">
    <citation type="submission" date="2022-01" db="EMBL/GenBank/DDBJ databases">
        <title>Paraglaciecola sp. G1-23.</title>
        <authorList>
            <person name="Jin M.S."/>
            <person name="Han D.M."/>
            <person name="Kim H.M."/>
            <person name="Jeon C.O."/>
        </authorList>
    </citation>
    <scope>NUCLEOTIDE SEQUENCE [LARGE SCALE GENOMIC DNA]</scope>
    <source>
        <strain evidence="1 2">G1-23</strain>
    </source>
</reference>
<dbReference type="EMBL" id="JAKGAS010000019">
    <property type="protein sequence ID" value="MCF2950383.1"/>
    <property type="molecule type" value="Genomic_DNA"/>
</dbReference>
<accession>A0ABS9DBP8</accession>